<reference evidence="2 3" key="1">
    <citation type="journal article" date="2018" name="Biotechnol. Adv.">
        <title>Improved genomic resources and new bioinformatic workflow for the carcinogenic parasite Clonorchis sinensis: Biotechnological implications.</title>
        <authorList>
            <person name="Wang D."/>
            <person name="Korhonen P.K."/>
            <person name="Gasser R.B."/>
            <person name="Young N.D."/>
        </authorList>
    </citation>
    <scope>NUCLEOTIDE SEQUENCE [LARGE SCALE GENOMIC DNA]</scope>
    <source>
        <strain evidence="2">Cs-k2</strain>
    </source>
</reference>
<protein>
    <submittedName>
        <fullName evidence="2">Uncharacterized protein</fullName>
    </submittedName>
</protein>
<comment type="caution">
    <text evidence="2">The sequence shown here is derived from an EMBL/GenBank/DDBJ whole genome shotgun (WGS) entry which is preliminary data.</text>
</comment>
<accession>A0A8T1M7Q8</accession>
<dbReference type="AlphaFoldDB" id="A0A8T1M7Q8"/>
<gene>
    <name evidence="2" type="ORF">CSKR_203170</name>
</gene>
<sequence length="106" mass="12137">MPSEPTRHKRLRRSQIHKGPVKLGKDPLQSYQHRQKRMNSPTQLLTDDVASIGDETFAIQLPSSANRPTINQRTRVTYIPPHCQGTPQVHPPSSLYLATYPTEHRF</sequence>
<dbReference type="EMBL" id="NIRI02000056">
    <property type="protein sequence ID" value="KAG5445160.1"/>
    <property type="molecule type" value="Genomic_DNA"/>
</dbReference>
<evidence type="ECO:0000313" key="3">
    <source>
        <dbReference type="Proteomes" id="UP000286415"/>
    </source>
</evidence>
<feature type="compositionally biased region" description="Basic residues" evidence="1">
    <location>
        <begin position="7"/>
        <end position="20"/>
    </location>
</feature>
<organism evidence="2 3">
    <name type="scientific">Clonorchis sinensis</name>
    <name type="common">Chinese liver fluke</name>
    <dbReference type="NCBI Taxonomy" id="79923"/>
    <lineage>
        <taxon>Eukaryota</taxon>
        <taxon>Metazoa</taxon>
        <taxon>Spiralia</taxon>
        <taxon>Lophotrochozoa</taxon>
        <taxon>Platyhelminthes</taxon>
        <taxon>Trematoda</taxon>
        <taxon>Digenea</taxon>
        <taxon>Opisthorchiida</taxon>
        <taxon>Opisthorchiata</taxon>
        <taxon>Opisthorchiidae</taxon>
        <taxon>Clonorchis</taxon>
    </lineage>
</organism>
<evidence type="ECO:0000313" key="2">
    <source>
        <dbReference type="EMBL" id="KAG5445160.1"/>
    </source>
</evidence>
<name>A0A8T1M7Q8_CLOSI</name>
<reference evidence="2 3" key="2">
    <citation type="journal article" date="2021" name="Genomics">
        <title>High-quality reference genome for Clonorchis sinensis.</title>
        <authorList>
            <person name="Young N.D."/>
            <person name="Stroehlein A.J."/>
            <person name="Kinkar L."/>
            <person name="Wang T."/>
            <person name="Sohn W.M."/>
            <person name="Chang B.C.H."/>
            <person name="Kaur P."/>
            <person name="Weisz D."/>
            <person name="Dudchenko O."/>
            <person name="Aiden E.L."/>
            <person name="Korhonen P.K."/>
            <person name="Gasser R.B."/>
        </authorList>
    </citation>
    <scope>NUCLEOTIDE SEQUENCE [LARGE SCALE GENOMIC DNA]</scope>
    <source>
        <strain evidence="2">Cs-k2</strain>
    </source>
</reference>
<dbReference type="Proteomes" id="UP000286415">
    <property type="component" value="Unassembled WGS sequence"/>
</dbReference>
<keyword evidence="3" id="KW-1185">Reference proteome</keyword>
<feature type="region of interest" description="Disordered" evidence="1">
    <location>
        <begin position="1"/>
        <end position="42"/>
    </location>
</feature>
<proteinExistence type="predicted"/>
<evidence type="ECO:0000256" key="1">
    <source>
        <dbReference type="SAM" id="MobiDB-lite"/>
    </source>
</evidence>